<evidence type="ECO:0000256" key="4">
    <source>
        <dbReference type="ARBA" id="ARBA00022692"/>
    </source>
</evidence>
<reference evidence="10 11" key="1">
    <citation type="submission" date="2018-02" db="EMBL/GenBank/DDBJ databases">
        <authorList>
            <person name="Cohen D.B."/>
            <person name="Kent A.D."/>
        </authorList>
    </citation>
    <scope>NUCLEOTIDE SEQUENCE [LARGE SCALE GENOMIC DNA]</scope>
    <source>
        <strain evidence="10 11">CCAP 1448/3</strain>
    </source>
</reference>
<dbReference type="RefSeq" id="WP_106289757.1">
    <property type="nucleotide sequence ID" value="NZ_CAWNTC010000116.1"/>
</dbReference>
<dbReference type="SUPFAM" id="SSF82689">
    <property type="entry name" value="Mechanosensitive channel protein MscS (YggB), C-terminal domain"/>
    <property type="match status" value="1"/>
</dbReference>
<dbReference type="InterPro" id="IPR008910">
    <property type="entry name" value="MSC_TM_helix"/>
</dbReference>
<dbReference type="Gene3D" id="1.10.287.1260">
    <property type="match status" value="1"/>
</dbReference>
<dbReference type="PANTHER" id="PTHR30221">
    <property type="entry name" value="SMALL-CONDUCTANCE MECHANOSENSITIVE CHANNEL"/>
    <property type="match status" value="1"/>
</dbReference>
<evidence type="ECO:0000256" key="1">
    <source>
        <dbReference type="ARBA" id="ARBA00004651"/>
    </source>
</evidence>
<dbReference type="InterPro" id="IPR023408">
    <property type="entry name" value="MscS_beta-dom_sf"/>
</dbReference>
<dbReference type="Gene3D" id="3.30.70.100">
    <property type="match status" value="1"/>
</dbReference>
<dbReference type="InterPro" id="IPR011014">
    <property type="entry name" value="MscS_channel_TM-2"/>
</dbReference>
<organism evidence="10 11">
    <name type="scientific">Merismopedia glauca CCAP 1448/3</name>
    <dbReference type="NCBI Taxonomy" id="1296344"/>
    <lineage>
        <taxon>Bacteria</taxon>
        <taxon>Bacillati</taxon>
        <taxon>Cyanobacteriota</taxon>
        <taxon>Cyanophyceae</taxon>
        <taxon>Synechococcales</taxon>
        <taxon>Merismopediaceae</taxon>
        <taxon>Merismopedia</taxon>
    </lineage>
</organism>
<feature type="domain" description="Mechanosensitive ion channel MscS C-terminal" evidence="9">
    <location>
        <begin position="189"/>
        <end position="267"/>
    </location>
</feature>
<evidence type="ECO:0000256" key="2">
    <source>
        <dbReference type="ARBA" id="ARBA00008017"/>
    </source>
</evidence>
<evidence type="ECO:0000259" key="8">
    <source>
        <dbReference type="Pfam" id="PF00924"/>
    </source>
</evidence>
<keyword evidence="11" id="KW-1185">Reference proteome</keyword>
<sequence length="282" mass="30925">MEIMLSQLLTFQLAQLTVPQNLVTLLTEAGLKILGAIAFFVVGRWLINFALGLMSRTLKGRQVDPTLIAYTRSTLRVLLTIVLVVAILGYLGIETASFAALLAGAGIAIGAAWSGLLANFAAGAFLIFLRPFKVGDFICAGGVTGTVEEIGLFVTQINTPDNIVTYVGNNKIFADNIQNFSHNAYRRVELVAQLSHDTDHKAAIKLLKERLQAIPNVITSPAPDVEILEFNLAGPVLAVRPYCNNKDYWQVYFDTNKLIRETFGEAGFSVPEQRYVFRNQMG</sequence>
<accession>A0A2T1C0J2</accession>
<dbReference type="InterPro" id="IPR045275">
    <property type="entry name" value="MscS_archaea/bacteria_type"/>
</dbReference>
<dbReference type="InterPro" id="IPR010920">
    <property type="entry name" value="LSM_dom_sf"/>
</dbReference>
<dbReference type="PANTHER" id="PTHR30221:SF3">
    <property type="entry name" value="SMALL-CONDUCTANCE MECHANOSENSITIVE CHANNEL"/>
    <property type="match status" value="1"/>
</dbReference>
<evidence type="ECO:0000256" key="3">
    <source>
        <dbReference type="ARBA" id="ARBA00022475"/>
    </source>
</evidence>
<evidence type="ECO:0000259" key="9">
    <source>
        <dbReference type="Pfam" id="PF21082"/>
    </source>
</evidence>
<comment type="caution">
    <text evidence="10">The sequence shown here is derived from an EMBL/GenBank/DDBJ whole genome shotgun (WGS) entry which is preliminary data.</text>
</comment>
<name>A0A2T1C0J2_9CYAN</name>
<keyword evidence="4 7" id="KW-0812">Transmembrane</keyword>
<dbReference type="EMBL" id="PVWJ01000088">
    <property type="protein sequence ID" value="PSB01789.1"/>
    <property type="molecule type" value="Genomic_DNA"/>
</dbReference>
<dbReference type="InterPro" id="IPR049278">
    <property type="entry name" value="MS_channel_C"/>
</dbReference>
<proteinExistence type="inferred from homology"/>
<dbReference type="Gene3D" id="2.30.30.60">
    <property type="match status" value="1"/>
</dbReference>
<dbReference type="AlphaFoldDB" id="A0A2T1C0J2"/>
<dbReference type="Proteomes" id="UP000238762">
    <property type="component" value="Unassembled WGS sequence"/>
</dbReference>
<gene>
    <name evidence="10" type="ORF">C7B64_16500</name>
</gene>
<keyword evidence="5 7" id="KW-1133">Transmembrane helix</keyword>
<dbReference type="Pfam" id="PF21082">
    <property type="entry name" value="MS_channel_3rd"/>
    <property type="match status" value="1"/>
</dbReference>
<comment type="subcellular location">
    <subcellularLocation>
        <location evidence="1">Cell membrane</location>
        <topology evidence="1">Multi-pass membrane protein</topology>
    </subcellularLocation>
</comment>
<evidence type="ECO:0000256" key="5">
    <source>
        <dbReference type="ARBA" id="ARBA00022989"/>
    </source>
</evidence>
<reference evidence="10 11" key="2">
    <citation type="submission" date="2018-03" db="EMBL/GenBank/DDBJ databases">
        <title>The ancient ancestry and fast evolution of plastids.</title>
        <authorList>
            <person name="Moore K.R."/>
            <person name="Magnabosco C."/>
            <person name="Momper L."/>
            <person name="Gold D.A."/>
            <person name="Bosak T."/>
            <person name="Fournier G.P."/>
        </authorList>
    </citation>
    <scope>NUCLEOTIDE SEQUENCE [LARGE SCALE GENOMIC DNA]</scope>
    <source>
        <strain evidence="10 11">CCAP 1448/3</strain>
    </source>
</reference>
<feature type="domain" description="Mechanosensitive ion channel MscS" evidence="8">
    <location>
        <begin position="116"/>
        <end position="182"/>
    </location>
</feature>
<dbReference type="Pfam" id="PF00924">
    <property type="entry name" value="MS_channel_2nd"/>
    <property type="match status" value="1"/>
</dbReference>
<feature type="transmembrane region" description="Helical" evidence="7">
    <location>
        <begin position="29"/>
        <end position="54"/>
    </location>
</feature>
<dbReference type="SUPFAM" id="SSF50182">
    <property type="entry name" value="Sm-like ribonucleoproteins"/>
    <property type="match status" value="1"/>
</dbReference>
<dbReference type="OrthoDB" id="9809206at2"/>
<dbReference type="InterPro" id="IPR006685">
    <property type="entry name" value="MscS_channel_2nd"/>
</dbReference>
<keyword evidence="6 7" id="KW-0472">Membrane</keyword>
<feature type="transmembrane region" description="Helical" evidence="7">
    <location>
        <begin position="99"/>
        <end position="128"/>
    </location>
</feature>
<comment type="similarity">
    <text evidence="2">Belongs to the MscS (TC 1.A.23) family.</text>
</comment>
<dbReference type="GO" id="GO:0008381">
    <property type="term" value="F:mechanosensitive monoatomic ion channel activity"/>
    <property type="evidence" value="ECO:0007669"/>
    <property type="project" value="InterPro"/>
</dbReference>
<evidence type="ECO:0000313" key="11">
    <source>
        <dbReference type="Proteomes" id="UP000238762"/>
    </source>
</evidence>
<evidence type="ECO:0000313" key="10">
    <source>
        <dbReference type="EMBL" id="PSB01789.1"/>
    </source>
</evidence>
<evidence type="ECO:0000256" key="7">
    <source>
        <dbReference type="SAM" id="Phobius"/>
    </source>
</evidence>
<dbReference type="Pfam" id="PF05552">
    <property type="entry name" value="MS_channel_1st_1"/>
    <property type="match status" value="1"/>
</dbReference>
<dbReference type="SUPFAM" id="SSF82861">
    <property type="entry name" value="Mechanosensitive channel protein MscS (YggB), transmembrane region"/>
    <property type="match status" value="1"/>
</dbReference>
<evidence type="ECO:0000256" key="6">
    <source>
        <dbReference type="ARBA" id="ARBA00023136"/>
    </source>
</evidence>
<keyword evidence="3" id="KW-1003">Cell membrane</keyword>
<dbReference type="InterPro" id="IPR011066">
    <property type="entry name" value="MscS_channel_C_sf"/>
</dbReference>
<protein>
    <submittedName>
        <fullName evidence="10">Mechanosensitive ion channel protein MscS</fullName>
    </submittedName>
</protein>
<feature type="transmembrane region" description="Helical" evidence="7">
    <location>
        <begin position="75"/>
        <end position="93"/>
    </location>
</feature>
<dbReference type="GO" id="GO:0005886">
    <property type="term" value="C:plasma membrane"/>
    <property type="evidence" value="ECO:0007669"/>
    <property type="project" value="UniProtKB-SubCell"/>
</dbReference>